<name>A0A2Z5X912_PENJP</name>
<dbReference type="GO" id="GO:0030414">
    <property type="term" value="F:peptidase inhibitor activity"/>
    <property type="evidence" value="ECO:0007669"/>
    <property type="project" value="InterPro"/>
</dbReference>
<evidence type="ECO:0000259" key="2">
    <source>
        <dbReference type="PROSITE" id="PS51390"/>
    </source>
</evidence>
<keyword evidence="1" id="KW-0732">Signal</keyword>
<dbReference type="InterPro" id="IPR008197">
    <property type="entry name" value="WAP_dom"/>
</dbReference>
<feature type="signal peptide" evidence="1">
    <location>
        <begin position="1"/>
        <end position="27"/>
    </location>
</feature>
<reference evidence="3" key="2">
    <citation type="submission" date="2018-01" db="EMBL/GenBank/DDBJ databases">
        <authorList>
            <person name="Gaut B.S."/>
            <person name="Morton B.R."/>
            <person name="Clegg M.T."/>
            <person name="Duvall M.R."/>
        </authorList>
    </citation>
    <scope>NUCLEOTIDE SEQUENCE</scope>
</reference>
<dbReference type="SUPFAM" id="SSF57256">
    <property type="entry name" value="Elafin-like"/>
    <property type="match status" value="1"/>
</dbReference>
<dbReference type="PROSITE" id="PS51257">
    <property type="entry name" value="PROKAR_LIPOPROTEIN"/>
    <property type="match status" value="1"/>
</dbReference>
<dbReference type="GO" id="GO:0005576">
    <property type="term" value="C:extracellular region"/>
    <property type="evidence" value="ECO:0007669"/>
    <property type="project" value="InterPro"/>
</dbReference>
<evidence type="ECO:0000256" key="1">
    <source>
        <dbReference type="SAM" id="SignalP"/>
    </source>
</evidence>
<organism evidence="3">
    <name type="scientific">Penaeus japonicus</name>
    <name type="common">Kuruma prawn</name>
    <name type="synonym">Marsupenaeus japonicus</name>
    <dbReference type="NCBI Taxonomy" id="27405"/>
    <lineage>
        <taxon>Eukaryota</taxon>
        <taxon>Metazoa</taxon>
        <taxon>Ecdysozoa</taxon>
        <taxon>Arthropoda</taxon>
        <taxon>Crustacea</taxon>
        <taxon>Multicrustacea</taxon>
        <taxon>Malacostraca</taxon>
        <taxon>Eumalacostraca</taxon>
        <taxon>Eucarida</taxon>
        <taxon>Decapoda</taxon>
        <taxon>Dendrobranchiata</taxon>
        <taxon>Penaeoidea</taxon>
        <taxon>Penaeidae</taxon>
        <taxon>Penaeus</taxon>
    </lineage>
</organism>
<evidence type="ECO:0000313" key="3">
    <source>
        <dbReference type="EMBL" id="BBC42584.1"/>
    </source>
</evidence>
<feature type="domain" description="WAP" evidence="2">
    <location>
        <begin position="137"/>
        <end position="191"/>
    </location>
</feature>
<feature type="chain" id="PRO_5016418064" evidence="1">
    <location>
        <begin position="28"/>
        <end position="197"/>
    </location>
</feature>
<accession>A0A2Z5X912</accession>
<dbReference type="OrthoDB" id="6358166at2759"/>
<dbReference type="InterPro" id="IPR036645">
    <property type="entry name" value="Elafin-like_sf"/>
</dbReference>
<dbReference type="Gene3D" id="4.10.75.10">
    <property type="entry name" value="Elafin-like"/>
    <property type="match status" value="1"/>
</dbReference>
<reference evidence="3" key="1">
    <citation type="journal article" date="2018" name="Dev. Comp. Immunol.">
        <title>Gills specific type 2 crustin isoforms: Its molecular cloning and characterization from kuruma shrimp Marsupenaeus japonicus.</title>
        <authorList>
            <person name="Tandel G.M."/>
            <person name="Kondo H."/>
            <person name="Hirono I."/>
        </authorList>
    </citation>
    <scope>NUCLEOTIDE SEQUENCE</scope>
</reference>
<dbReference type="EMBL" id="LC361268">
    <property type="protein sequence ID" value="BBC42584.1"/>
    <property type="molecule type" value="mRNA"/>
</dbReference>
<proteinExistence type="evidence at transcript level"/>
<dbReference type="AlphaFoldDB" id="A0A2Z5X912"/>
<protein>
    <submittedName>
        <fullName evidence="3">Crustin type 8</fullName>
    </submittedName>
</protein>
<gene>
    <name evidence="3" type="primary">CRS8</name>
</gene>
<sequence>MGTHITRFTMKGLGVLICVLLAASCEGQGRPGGAHGGKGRGFIGGNPGGVHGGFPGGVSGGVPGGFPGGAPGGFPGGVPGGVPGGFPGGVPGGFPGGVPGGVPGSFPGQPAICRNWCLTPEKQAYCCETVFEPEGPVGTKPNNCPLVRPTCPETRFQVQPPINCSNDFKCAGFDKCCYDRCLKQHVCKPPSFYQQFG</sequence>
<dbReference type="PROSITE" id="PS51390">
    <property type="entry name" value="WAP"/>
    <property type="match status" value="1"/>
</dbReference>